<dbReference type="EMBL" id="FNQB01000002">
    <property type="protein sequence ID" value="SDZ34128.1"/>
    <property type="molecule type" value="Genomic_DNA"/>
</dbReference>
<keyword evidence="5" id="KW-1185">Reference proteome</keyword>
<feature type="signal peptide" evidence="2">
    <location>
        <begin position="1"/>
        <end position="26"/>
    </location>
</feature>
<dbReference type="Gene3D" id="3.40.710.10">
    <property type="entry name" value="DD-peptidase/beta-lactamase superfamily"/>
    <property type="match status" value="1"/>
</dbReference>
<evidence type="ECO:0000313" key="5">
    <source>
        <dbReference type="Proteomes" id="UP000199632"/>
    </source>
</evidence>
<dbReference type="OrthoDB" id="9809635at2"/>
<dbReference type="Pfam" id="PF00144">
    <property type="entry name" value="Beta-lactamase"/>
    <property type="match status" value="1"/>
</dbReference>
<dbReference type="Gene3D" id="2.60.120.260">
    <property type="entry name" value="Galactose-binding domain-like"/>
    <property type="match status" value="1"/>
</dbReference>
<accession>A0A1H3S938</accession>
<keyword evidence="1" id="KW-0378">Hydrolase</keyword>
<evidence type="ECO:0000256" key="2">
    <source>
        <dbReference type="SAM" id="SignalP"/>
    </source>
</evidence>
<protein>
    <submittedName>
        <fullName evidence="4">CubicO group peptidase, beta-lactamase class C family</fullName>
    </submittedName>
</protein>
<gene>
    <name evidence="4" type="ORF">SAMN05421684_4689</name>
</gene>
<dbReference type="PANTHER" id="PTHR43283">
    <property type="entry name" value="BETA-LACTAMASE-RELATED"/>
    <property type="match status" value="1"/>
</dbReference>
<dbReference type="AlphaFoldDB" id="A0A1H3S938"/>
<dbReference type="STRING" id="137265.SAMN05421684_4689"/>
<dbReference type="InterPro" id="IPR012338">
    <property type="entry name" value="Beta-lactam/transpept-like"/>
</dbReference>
<feature type="chain" id="PRO_5011771009" evidence="2">
    <location>
        <begin position="27"/>
        <end position="584"/>
    </location>
</feature>
<dbReference type="Proteomes" id="UP000199632">
    <property type="component" value="Unassembled WGS sequence"/>
</dbReference>
<evidence type="ECO:0000256" key="1">
    <source>
        <dbReference type="ARBA" id="ARBA00022801"/>
    </source>
</evidence>
<organism evidence="4 5">
    <name type="scientific">Asanoa ishikariensis</name>
    <dbReference type="NCBI Taxonomy" id="137265"/>
    <lineage>
        <taxon>Bacteria</taxon>
        <taxon>Bacillati</taxon>
        <taxon>Actinomycetota</taxon>
        <taxon>Actinomycetes</taxon>
        <taxon>Micromonosporales</taxon>
        <taxon>Micromonosporaceae</taxon>
        <taxon>Asanoa</taxon>
    </lineage>
</organism>
<sequence>MRFGRTLRATVALAALAALVATPASAVLAPPDAAGPPTVTSADIRFSRPPLALRYGSAREAGLTPRYVDRIQDTITSFLSATPPAHPMYPGAVALAGRGGVIVAHDAVGFALRYSDAKPTELPRDRWIPMRRDTIFDVASMTKLFTAIAAVQLVESGRLSLDAKVVRYLPAFAAHGKSDITIRNLLTHTSGLPADPEPSLCEYDTDAERWAAVLGIRPANPPNTVFLYADTNMMVLGKVIETVTRQRLDRVVADRITGPLRMRETMFNPPASLKPRIAAEEYQSGRGIVWGSVHDENAYCLGGVSGHAGVFATARDLALLAQALLNGGRYGDARILSERSTRSLFTDYNGAFPTHAHGLGFELDQRRYMGALSSPVTAGHTGFTGTSIVIDPLAHSFAILLTNRVHPTREWGNNNPSRAAVGTDLAMALPVRPTQGPTAWFAGTADNATATLTIPVRVPRDGARASFDLWYDTASPDTGALEASADGGRTWRLVPSLLRAPGYRWSTDGTFAGFQGRRWLTAAAPLPAGTTHLRWRSTTAAAPHGRGIYVDAVRVVAPSGTLFDDRRPGDAARFRATGWTPSRD</sequence>
<evidence type="ECO:0000313" key="4">
    <source>
        <dbReference type="EMBL" id="SDZ34128.1"/>
    </source>
</evidence>
<evidence type="ECO:0000259" key="3">
    <source>
        <dbReference type="Pfam" id="PF00144"/>
    </source>
</evidence>
<dbReference type="RefSeq" id="WP_090796587.1">
    <property type="nucleotide sequence ID" value="NZ_BOND01000037.1"/>
</dbReference>
<keyword evidence="2" id="KW-0732">Signal</keyword>
<feature type="domain" description="Beta-lactamase-related" evidence="3">
    <location>
        <begin position="89"/>
        <end position="421"/>
    </location>
</feature>
<proteinExistence type="predicted"/>
<reference evidence="5" key="1">
    <citation type="submission" date="2016-10" db="EMBL/GenBank/DDBJ databases">
        <authorList>
            <person name="Varghese N."/>
            <person name="Submissions S."/>
        </authorList>
    </citation>
    <scope>NUCLEOTIDE SEQUENCE [LARGE SCALE GENOMIC DNA]</scope>
    <source>
        <strain evidence="5">DSM 44718</strain>
    </source>
</reference>
<dbReference type="GO" id="GO:0016787">
    <property type="term" value="F:hydrolase activity"/>
    <property type="evidence" value="ECO:0007669"/>
    <property type="project" value="UniProtKB-KW"/>
</dbReference>
<dbReference type="InterPro" id="IPR050789">
    <property type="entry name" value="Diverse_Enzym_Activities"/>
</dbReference>
<dbReference type="InterPro" id="IPR001466">
    <property type="entry name" value="Beta-lactam-related"/>
</dbReference>
<dbReference type="SUPFAM" id="SSF56601">
    <property type="entry name" value="beta-lactamase/transpeptidase-like"/>
    <property type="match status" value="1"/>
</dbReference>
<dbReference type="PANTHER" id="PTHR43283:SF11">
    <property type="entry name" value="BETA-LACTAMASE-RELATED DOMAIN-CONTAINING PROTEIN"/>
    <property type="match status" value="1"/>
</dbReference>
<name>A0A1H3S938_9ACTN</name>